<evidence type="ECO:0000313" key="3">
    <source>
        <dbReference type="Proteomes" id="UP000027195"/>
    </source>
</evidence>
<proteinExistence type="predicted"/>
<feature type="compositionally biased region" description="Polar residues" evidence="1">
    <location>
        <begin position="67"/>
        <end position="82"/>
    </location>
</feature>
<feature type="region of interest" description="Disordered" evidence="1">
    <location>
        <begin position="259"/>
        <end position="313"/>
    </location>
</feature>
<keyword evidence="3" id="KW-1185">Reference proteome</keyword>
<evidence type="ECO:0000313" key="2">
    <source>
        <dbReference type="EMBL" id="KDQ14392.1"/>
    </source>
</evidence>
<gene>
    <name evidence="2" type="ORF">BOTBODRAFT_32852</name>
</gene>
<organism evidence="2 3">
    <name type="scientific">Botryobasidium botryosum (strain FD-172 SS1)</name>
    <dbReference type="NCBI Taxonomy" id="930990"/>
    <lineage>
        <taxon>Eukaryota</taxon>
        <taxon>Fungi</taxon>
        <taxon>Dikarya</taxon>
        <taxon>Basidiomycota</taxon>
        <taxon>Agaricomycotina</taxon>
        <taxon>Agaricomycetes</taxon>
        <taxon>Cantharellales</taxon>
        <taxon>Botryobasidiaceae</taxon>
        <taxon>Botryobasidium</taxon>
    </lineage>
</organism>
<reference evidence="3" key="1">
    <citation type="journal article" date="2014" name="Proc. Natl. Acad. Sci. U.S.A.">
        <title>Extensive sampling of basidiomycete genomes demonstrates inadequacy of the white-rot/brown-rot paradigm for wood decay fungi.</title>
        <authorList>
            <person name="Riley R."/>
            <person name="Salamov A.A."/>
            <person name="Brown D.W."/>
            <person name="Nagy L.G."/>
            <person name="Floudas D."/>
            <person name="Held B.W."/>
            <person name="Levasseur A."/>
            <person name="Lombard V."/>
            <person name="Morin E."/>
            <person name="Otillar R."/>
            <person name="Lindquist E.A."/>
            <person name="Sun H."/>
            <person name="LaButti K.M."/>
            <person name="Schmutz J."/>
            <person name="Jabbour D."/>
            <person name="Luo H."/>
            <person name="Baker S.E."/>
            <person name="Pisabarro A.G."/>
            <person name="Walton J.D."/>
            <person name="Blanchette R.A."/>
            <person name="Henrissat B."/>
            <person name="Martin F."/>
            <person name="Cullen D."/>
            <person name="Hibbett D.S."/>
            <person name="Grigoriev I.V."/>
        </authorList>
    </citation>
    <scope>NUCLEOTIDE SEQUENCE [LARGE SCALE GENOMIC DNA]</scope>
    <source>
        <strain evidence="3">FD-172 SS1</strain>
    </source>
</reference>
<dbReference type="Proteomes" id="UP000027195">
    <property type="component" value="Unassembled WGS sequence"/>
</dbReference>
<evidence type="ECO:0000256" key="1">
    <source>
        <dbReference type="SAM" id="MobiDB-lite"/>
    </source>
</evidence>
<accession>A0A067MRC3</accession>
<feature type="region of interest" description="Disordered" evidence="1">
    <location>
        <begin position="41"/>
        <end position="82"/>
    </location>
</feature>
<dbReference type="InParanoid" id="A0A067MRC3"/>
<name>A0A067MRC3_BOTB1</name>
<sequence>MAPRLRSPSEHIVQHYPAYETPTTPPLTQLARLEPVLTNPGKSQLENVLPHSPHILSPPYSPVATAEGQSSELTAGSSRSSRQIEAQVPLGRLVATPEQLSSAKGFIDFAIQGAHAQRPFPEKRVEEAEEALYNELFDKTMRKVDGIAKILPFICCSLTAERFPATKALIYSLCVLQEQRQIKERAQALNEPITYIYGLQDLQDTQRMLDQHMEDFGKYLQAFSRRSQPQICQPRQAQGRQQRQCCQSPPAPLSLALGPFNEAQPGMLSSDPRDHSMPKKTARACSPQPRASCLRRPQTDVRRKRSSGKAPRFDQDFKAATAKRFRDRGQPLGRFSPKRAKNEVDEDDAQGWIDLEPSSEGVAPSCETGEAVHYGALETNIAQGVRVTPPMVAMFHGLSIGAN</sequence>
<protein>
    <submittedName>
        <fullName evidence="2">Uncharacterized protein</fullName>
    </submittedName>
</protein>
<dbReference type="EMBL" id="KL198038">
    <property type="protein sequence ID" value="KDQ14392.1"/>
    <property type="molecule type" value="Genomic_DNA"/>
</dbReference>
<dbReference type="HOGENOM" id="CLU_683317_0_0_1"/>
<dbReference type="AlphaFoldDB" id="A0A067MRC3"/>